<dbReference type="Gene3D" id="3.40.50.620">
    <property type="entry name" value="HUPs"/>
    <property type="match status" value="1"/>
</dbReference>
<dbReference type="PANTHER" id="PTHR46268">
    <property type="entry name" value="STRESS RESPONSE PROTEIN NHAX"/>
    <property type="match status" value="1"/>
</dbReference>
<comment type="similarity">
    <text evidence="1">Belongs to the universal stress protein A family.</text>
</comment>
<reference evidence="3" key="1">
    <citation type="submission" date="2020-05" db="EMBL/GenBank/DDBJ databases">
        <authorList>
            <person name="Chiriac C."/>
            <person name="Salcher M."/>
            <person name="Ghai R."/>
            <person name="Kavagutti S V."/>
        </authorList>
    </citation>
    <scope>NUCLEOTIDE SEQUENCE</scope>
</reference>
<gene>
    <name evidence="3" type="ORF">UFOPK3444_01510</name>
</gene>
<feature type="domain" description="UspA" evidence="2">
    <location>
        <begin position="1"/>
        <end position="144"/>
    </location>
</feature>
<dbReference type="Pfam" id="PF00582">
    <property type="entry name" value="Usp"/>
    <property type="match status" value="1"/>
</dbReference>
<dbReference type="PANTHER" id="PTHR46268:SF6">
    <property type="entry name" value="UNIVERSAL STRESS PROTEIN UP12"/>
    <property type="match status" value="1"/>
</dbReference>
<evidence type="ECO:0000313" key="3">
    <source>
        <dbReference type="EMBL" id="CAB4881858.1"/>
    </source>
</evidence>
<protein>
    <submittedName>
        <fullName evidence="3">Unannotated protein</fullName>
    </submittedName>
</protein>
<dbReference type="PRINTS" id="PR01438">
    <property type="entry name" value="UNVRSLSTRESS"/>
</dbReference>
<organism evidence="3">
    <name type="scientific">freshwater metagenome</name>
    <dbReference type="NCBI Taxonomy" id="449393"/>
    <lineage>
        <taxon>unclassified sequences</taxon>
        <taxon>metagenomes</taxon>
        <taxon>ecological metagenomes</taxon>
    </lineage>
</organism>
<dbReference type="AlphaFoldDB" id="A0A6J7EJI9"/>
<dbReference type="SUPFAM" id="SSF52402">
    <property type="entry name" value="Adenine nucleotide alpha hydrolases-like"/>
    <property type="match status" value="1"/>
</dbReference>
<dbReference type="EMBL" id="CAFBLU010000041">
    <property type="protein sequence ID" value="CAB4881858.1"/>
    <property type="molecule type" value="Genomic_DNA"/>
</dbReference>
<dbReference type="CDD" id="cd00293">
    <property type="entry name" value="USP-like"/>
    <property type="match status" value="1"/>
</dbReference>
<dbReference type="InterPro" id="IPR006016">
    <property type="entry name" value="UspA"/>
</dbReference>
<accession>A0A6J7EJI9</accession>
<dbReference type="InterPro" id="IPR014729">
    <property type="entry name" value="Rossmann-like_a/b/a_fold"/>
</dbReference>
<evidence type="ECO:0000259" key="2">
    <source>
        <dbReference type="Pfam" id="PF00582"/>
    </source>
</evidence>
<name>A0A6J7EJI9_9ZZZZ</name>
<proteinExistence type="inferred from homology"/>
<evidence type="ECO:0000256" key="1">
    <source>
        <dbReference type="ARBA" id="ARBA00008791"/>
    </source>
</evidence>
<sequence>MFTRLVVGTDGSETADEAVRRAAELARTAGAALEIVSAYEPVAPVRLREEAVEAPKDLEWAINPREDVDATLERAKGIAGDGIQVSLHARQGDPADAILDVAEEVGADLVVVGNKGMTGARRFLLGSVPNRISHHAPCAVLIIRTS</sequence>
<dbReference type="InterPro" id="IPR006015">
    <property type="entry name" value="Universal_stress_UspA"/>
</dbReference>